<comment type="caution">
    <text evidence="2">The sequence shown here is derived from an EMBL/GenBank/DDBJ whole genome shotgun (WGS) entry which is preliminary data.</text>
</comment>
<accession>A0A2C5Z0Y6</accession>
<dbReference type="SUPFAM" id="SSF51905">
    <property type="entry name" value="FAD/NAD(P)-binding domain"/>
    <property type="match status" value="1"/>
</dbReference>
<dbReference type="PANTHER" id="PTHR42923:SF3">
    <property type="entry name" value="PROTOPORPHYRINOGEN OXIDASE"/>
    <property type="match status" value="1"/>
</dbReference>
<dbReference type="InterPro" id="IPR036188">
    <property type="entry name" value="FAD/NAD-bd_sf"/>
</dbReference>
<evidence type="ECO:0008006" key="4">
    <source>
        <dbReference type="Google" id="ProtNLM"/>
    </source>
</evidence>
<dbReference type="GO" id="GO:0004729">
    <property type="term" value="F:oxygen-dependent protoporphyrinogen oxidase activity"/>
    <property type="evidence" value="ECO:0007669"/>
    <property type="project" value="TreeGrafter"/>
</dbReference>
<dbReference type="OrthoDB" id="438553at2759"/>
<dbReference type="AlphaFoldDB" id="A0A2C5Z0Y6"/>
<protein>
    <recommendedName>
        <fullName evidence="4">Amine oxidase domain-containing protein</fullName>
    </recommendedName>
</protein>
<dbReference type="STRING" id="2004952.A0A2C5Z0Y6"/>
<dbReference type="Pfam" id="PF13450">
    <property type="entry name" value="NAD_binding_8"/>
    <property type="match status" value="1"/>
</dbReference>
<dbReference type="EMBL" id="NJES01000354">
    <property type="protein sequence ID" value="PHH73292.1"/>
    <property type="molecule type" value="Genomic_DNA"/>
</dbReference>
<dbReference type="Gene3D" id="3.50.50.60">
    <property type="entry name" value="FAD/NAD(P)-binding domain"/>
    <property type="match status" value="1"/>
</dbReference>
<reference evidence="2 3" key="1">
    <citation type="submission" date="2017-06" db="EMBL/GenBank/DDBJ databases">
        <title>Ant-infecting Ophiocordyceps genomes reveal a high diversity of potential behavioral manipulation genes and a possible major role for enterotoxins.</title>
        <authorList>
            <person name="De Bekker C."/>
            <person name="Evans H.C."/>
            <person name="Brachmann A."/>
            <person name="Hughes D.P."/>
        </authorList>
    </citation>
    <scope>NUCLEOTIDE SEQUENCE [LARGE SCALE GENOMIC DNA]</scope>
    <source>
        <strain evidence="2 3">Map16</strain>
    </source>
</reference>
<organism evidence="2 3">
    <name type="scientific">Ophiocordyceps camponoti-rufipedis</name>
    <dbReference type="NCBI Taxonomy" id="2004952"/>
    <lineage>
        <taxon>Eukaryota</taxon>
        <taxon>Fungi</taxon>
        <taxon>Dikarya</taxon>
        <taxon>Ascomycota</taxon>
        <taxon>Pezizomycotina</taxon>
        <taxon>Sordariomycetes</taxon>
        <taxon>Hypocreomycetidae</taxon>
        <taxon>Hypocreales</taxon>
        <taxon>Ophiocordycipitaceae</taxon>
        <taxon>Ophiocordyceps</taxon>
    </lineage>
</organism>
<proteinExistence type="predicted"/>
<evidence type="ECO:0000313" key="3">
    <source>
        <dbReference type="Proteomes" id="UP000226431"/>
    </source>
</evidence>
<dbReference type="Proteomes" id="UP000226431">
    <property type="component" value="Unassembled WGS sequence"/>
</dbReference>
<feature type="compositionally biased region" description="Low complexity" evidence="1">
    <location>
        <begin position="39"/>
        <end position="56"/>
    </location>
</feature>
<evidence type="ECO:0000256" key="1">
    <source>
        <dbReference type="SAM" id="MobiDB-lite"/>
    </source>
</evidence>
<dbReference type="GO" id="GO:0005743">
    <property type="term" value="C:mitochondrial inner membrane"/>
    <property type="evidence" value="ECO:0007669"/>
    <property type="project" value="TreeGrafter"/>
</dbReference>
<feature type="region of interest" description="Disordered" evidence="1">
    <location>
        <begin position="1"/>
        <end position="23"/>
    </location>
</feature>
<name>A0A2C5Z0Y6_9HYPO</name>
<evidence type="ECO:0000313" key="2">
    <source>
        <dbReference type="EMBL" id="PHH73292.1"/>
    </source>
</evidence>
<keyword evidence="3" id="KW-1185">Reference proteome</keyword>
<feature type="region of interest" description="Disordered" evidence="1">
    <location>
        <begin position="37"/>
        <end position="56"/>
    </location>
</feature>
<dbReference type="GO" id="GO:0006783">
    <property type="term" value="P:heme biosynthetic process"/>
    <property type="evidence" value="ECO:0007669"/>
    <property type="project" value="TreeGrafter"/>
</dbReference>
<gene>
    <name evidence="2" type="ORF">CDD80_3910</name>
</gene>
<dbReference type="PANTHER" id="PTHR42923">
    <property type="entry name" value="PROTOPORPHYRINOGEN OXIDASE"/>
    <property type="match status" value="1"/>
</dbReference>
<sequence>MSCDAHNVDNQQQHQTPYKAPMMAPPSVRARLANSNLLRSRPPTNPRTRSATTAASPGRRIAIIGGGLTGLTTAYRLACTQPPSTTITIYEASPRLGGWIRTDETRVDVGGVRGTFVAVRRPWAVPPRHEAGVGGGVPQGDGEVSGRGRWAVGEGSRDGLGGFVYEVCAAVLEGCSWVCGGEVDDDDEGGGGSGGG</sequence>
<dbReference type="InterPro" id="IPR050464">
    <property type="entry name" value="Zeta_carotene_desat/Oxidored"/>
</dbReference>